<dbReference type="EMBL" id="FOKW01000004">
    <property type="protein sequence ID" value="SFC04675.1"/>
    <property type="molecule type" value="Genomic_DNA"/>
</dbReference>
<protein>
    <submittedName>
        <fullName evidence="2">Uncharacterized protein</fullName>
    </submittedName>
</protein>
<dbReference type="OrthoDB" id="350060at2157"/>
<evidence type="ECO:0000313" key="3">
    <source>
        <dbReference type="Proteomes" id="UP000199161"/>
    </source>
</evidence>
<feature type="region of interest" description="Disordered" evidence="1">
    <location>
        <begin position="1"/>
        <end position="24"/>
    </location>
</feature>
<name>A0A1I1FZG4_NATHA</name>
<gene>
    <name evidence="2" type="ORF">SAMN05444422_1041</name>
</gene>
<sequence length="259" mass="28344">MSQSNASSPADDHGFHDGGGPLELPVELDATKIENRFVNEPEYKIQGQIPVEQGSDLEVDLSALSSTSGWYVDPDAALYIQGTGYTQGTIDSYYVKIQQVATQRPRIVPIESAKVPVASMDIKKSLSDVGVSASTPGSAVVDLVDRYVTSATEVITQKLLNGRGGIVDLLTHADGTRVSIDVEKPYAGWQHDVQQIKNDHDLQALDPEDYEHVRAMVRPVLGATWGDSEYEARIEVPDPDLDRLYELADDESYEALTRV</sequence>
<evidence type="ECO:0000313" key="2">
    <source>
        <dbReference type="EMBL" id="SFC04675.1"/>
    </source>
</evidence>
<dbReference type="RefSeq" id="WP_143095817.1">
    <property type="nucleotide sequence ID" value="NZ_FOKW01000004.1"/>
</dbReference>
<keyword evidence="3" id="KW-1185">Reference proteome</keyword>
<proteinExistence type="predicted"/>
<reference evidence="3" key="1">
    <citation type="submission" date="2016-10" db="EMBL/GenBank/DDBJ databases">
        <authorList>
            <person name="Varghese N."/>
            <person name="Submissions S."/>
        </authorList>
    </citation>
    <scope>NUCLEOTIDE SEQUENCE [LARGE SCALE GENOMIC DNA]</scope>
    <source>
        <strain evidence="3">DSM 13078</strain>
    </source>
</reference>
<dbReference type="AlphaFoldDB" id="A0A1I1FZG4"/>
<evidence type="ECO:0000256" key="1">
    <source>
        <dbReference type="SAM" id="MobiDB-lite"/>
    </source>
</evidence>
<organism evidence="2 3">
    <name type="scientific">Natronobacterium haloterrestre</name>
    <name type="common">Halobiforma haloterrestris</name>
    <dbReference type="NCBI Taxonomy" id="148448"/>
    <lineage>
        <taxon>Archaea</taxon>
        <taxon>Methanobacteriati</taxon>
        <taxon>Methanobacteriota</taxon>
        <taxon>Stenosarchaea group</taxon>
        <taxon>Halobacteria</taxon>
        <taxon>Halobacteriales</taxon>
        <taxon>Natrialbaceae</taxon>
        <taxon>Natronobacterium</taxon>
    </lineage>
</organism>
<dbReference type="Proteomes" id="UP000199161">
    <property type="component" value="Unassembled WGS sequence"/>
</dbReference>
<accession>A0A1I1FZG4</accession>